<dbReference type="CDD" id="cd10148">
    <property type="entry name" value="CsoR-like_DUF156"/>
    <property type="match status" value="1"/>
</dbReference>
<organism evidence="1">
    <name type="scientific">freshwater metagenome</name>
    <dbReference type="NCBI Taxonomy" id="449393"/>
    <lineage>
        <taxon>unclassified sequences</taxon>
        <taxon>metagenomes</taxon>
        <taxon>ecological metagenomes</taxon>
    </lineage>
</organism>
<dbReference type="InterPro" id="IPR003735">
    <property type="entry name" value="Metal_Tscrpt_repr"/>
</dbReference>
<dbReference type="GO" id="GO:0046872">
    <property type="term" value="F:metal ion binding"/>
    <property type="evidence" value="ECO:0007669"/>
    <property type="project" value="InterPro"/>
</dbReference>
<proteinExistence type="predicted"/>
<reference evidence="1" key="1">
    <citation type="submission" date="2020-05" db="EMBL/GenBank/DDBJ databases">
        <authorList>
            <person name="Chiriac C."/>
            <person name="Salcher M."/>
            <person name="Ghai R."/>
            <person name="Kavagutti S V."/>
        </authorList>
    </citation>
    <scope>NUCLEOTIDE SEQUENCE</scope>
</reference>
<dbReference type="PANTHER" id="PTHR33677">
    <property type="entry name" value="TRANSCRIPTIONAL REPRESSOR FRMR-RELATED"/>
    <property type="match status" value="1"/>
</dbReference>
<accession>A0A6J6TM21</accession>
<gene>
    <name evidence="1" type="ORF">UFOPK2761_01753</name>
</gene>
<sequence>MLPANFKCADVVCDFCGYLAQVKTKTARGSQVDVVQSVGRVMRRAPGKELGYIVLPIVVPSGQAPEEALRDNQKYKVVWQVLQALRSHDDRFHAMINQIELNKTQDIRAIILRMKRAHGHLASVIRMMEEGSDCESVLTQLAAVNKAIARSGFAIVATGLQDCMADGTPAEEDLKKMEKLFLSLA</sequence>
<name>A0A6J6TM21_9ZZZZ</name>
<dbReference type="Gene3D" id="1.20.58.1000">
    <property type="entry name" value="Metal-sensitive repressor, helix protomer"/>
    <property type="match status" value="1"/>
</dbReference>
<dbReference type="PANTHER" id="PTHR33677:SF5">
    <property type="entry name" value="TRANSCRIPTIONAL REPRESSOR FRMR"/>
    <property type="match status" value="1"/>
</dbReference>
<dbReference type="EMBL" id="CAEZYQ010000012">
    <property type="protein sequence ID" value="CAB4747419.1"/>
    <property type="molecule type" value="Genomic_DNA"/>
</dbReference>
<dbReference type="Pfam" id="PF02583">
    <property type="entry name" value="Trns_repr_metal"/>
    <property type="match status" value="1"/>
</dbReference>
<evidence type="ECO:0000313" key="1">
    <source>
        <dbReference type="EMBL" id="CAB4747419.1"/>
    </source>
</evidence>
<dbReference type="InterPro" id="IPR038390">
    <property type="entry name" value="Metal_Tscrpt_repr_sf"/>
</dbReference>
<dbReference type="GO" id="GO:0003677">
    <property type="term" value="F:DNA binding"/>
    <property type="evidence" value="ECO:0007669"/>
    <property type="project" value="InterPro"/>
</dbReference>
<dbReference type="AlphaFoldDB" id="A0A6J6TM21"/>
<dbReference type="GO" id="GO:0006355">
    <property type="term" value="P:regulation of DNA-templated transcription"/>
    <property type="evidence" value="ECO:0007669"/>
    <property type="project" value="InterPro"/>
</dbReference>
<protein>
    <submittedName>
        <fullName evidence="1">Unannotated protein</fullName>
    </submittedName>
</protein>